<sequence length="187" mass="20133">MKSLFKTFIAIVLFCTITEASAQISVGPGIVYGTDINNIGLSVNGKYELNSQWAAAPSFTYFFKKDYVTWSSLDLNANYQITEIDNLGGLYGVGGIGFTFWGFDGEGFGEDLGGSEWGGDYGEYDDYVGPQMSMAGSLDTNTTEIGVNLGLGVNIATSEKMAIAPEIMYTFGGVNYLRIGVKVMFGL</sequence>
<evidence type="ECO:0000313" key="3">
    <source>
        <dbReference type="Proteomes" id="UP000319040"/>
    </source>
</evidence>
<proteinExistence type="predicted"/>
<keyword evidence="1" id="KW-0732">Signal</keyword>
<dbReference type="AlphaFoldDB" id="A0A521E8T8"/>
<accession>A0A521E8T8</accession>
<dbReference type="Gene3D" id="2.40.160.20">
    <property type="match status" value="1"/>
</dbReference>
<gene>
    <name evidence="2" type="ORF">SAMN06265379_10836</name>
</gene>
<evidence type="ECO:0000256" key="1">
    <source>
        <dbReference type="SAM" id="SignalP"/>
    </source>
</evidence>
<keyword evidence="3" id="KW-1185">Reference proteome</keyword>
<evidence type="ECO:0000313" key="2">
    <source>
        <dbReference type="EMBL" id="SMO80358.1"/>
    </source>
</evidence>
<evidence type="ECO:0008006" key="4">
    <source>
        <dbReference type="Google" id="ProtNLM"/>
    </source>
</evidence>
<name>A0A521E8T8_SACCC</name>
<dbReference type="Proteomes" id="UP000319040">
    <property type="component" value="Unassembled WGS sequence"/>
</dbReference>
<feature type="signal peptide" evidence="1">
    <location>
        <begin position="1"/>
        <end position="22"/>
    </location>
</feature>
<organism evidence="2 3">
    <name type="scientific">Saccharicrinis carchari</name>
    <dbReference type="NCBI Taxonomy" id="1168039"/>
    <lineage>
        <taxon>Bacteria</taxon>
        <taxon>Pseudomonadati</taxon>
        <taxon>Bacteroidota</taxon>
        <taxon>Bacteroidia</taxon>
        <taxon>Marinilabiliales</taxon>
        <taxon>Marinilabiliaceae</taxon>
        <taxon>Saccharicrinis</taxon>
    </lineage>
</organism>
<dbReference type="RefSeq" id="WP_142534093.1">
    <property type="nucleotide sequence ID" value="NZ_FXTB01000008.1"/>
</dbReference>
<dbReference type="SUPFAM" id="SSF56925">
    <property type="entry name" value="OMPA-like"/>
    <property type="match status" value="1"/>
</dbReference>
<dbReference type="EMBL" id="FXTB01000008">
    <property type="protein sequence ID" value="SMO80358.1"/>
    <property type="molecule type" value="Genomic_DNA"/>
</dbReference>
<feature type="chain" id="PRO_5022210023" description="Outer membrane protein beta-barrel domain-containing protein" evidence="1">
    <location>
        <begin position="23"/>
        <end position="187"/>
    </location>
</feature>
<dbReference type="OrthoDB" id="1163183at2"/>
<dbReference type="InterPro" id="IPR011250">
    <property type="entry name" value="OMP/PagP_B-barrel"/>
</dbReference>
<reference evidence="2 3" key="1">
    <citation type="submission" date="2017-05" db="EMBL/GenBank/DDBJ databases">
        <authorList>
            <person name="Varghese N."/>
            <person name="Submissions S."/>
        </authorList>
    </citation>
    <scope>NUCLEOTIDE SEQUENCE [LARGE SCALE GENOMIC DNA]</scope>
    <source>
        <strain evidence="2 3">DSM 27040</strain>
    </source>
</reference>
<protein>
    <recommendedName>
        <fullName evidence="4">Outer membrane protein beta-barrel domain-containing protein</fullName>
    </recommendedName>
</protein>